<dbReference type="AlphaFoldDB" id="Q2R584"/>
<sequence>MGLRDGFSDNKLLDDFGCGEIQPNRSIFSDEIGTIVANNSTCRDRPSLKTFDAAYICSQDGQPGRSTPTI</sequence>
<dbReference type="Proteomes" id="UP000000763">
    <property type="component" value="Chromosome 11"/>
</dbReference>
<reference evidence="2" key="2">
    <citation type="journal article" date="2008" name="Nucleic Acids Res.">
        <title>The rice annotation project database (RAP-DB): 2008 update.</title>
        <authorList>
            <consortium name="The rice annotation project (RAP)"/>
        </authorList>
    </citation>
    <scope>GENOME REANNOTATION</scope>
    <source>
        <strain evidence="2">cv. Nipponbare</strain>
    </source>
</reference>
<accession>Q2R584</accession>
<name>Q2R584_ORYSJ</name>
<protein>
    <submittedName>
        <fullName evidence="1">Uncharacterized protein</fullName>
    </submittedName>
</protein>
<reference evidence="2" key="1">
    <citation type="journal article" date="2005" name="Nature">
        <title>The map-based sequence of the rice genome.</title>
        <authorList>
            <consortium name="International rice genome sequencing project (IRGSP)"/>
            <person name="Matsumoto T."/>
            <person name="Wu J."/>
            <person name="Kanamori H."/>
            <person name="Katayose Y."/>
            <person name="Fujisawa M."/>
            <person name="Namiki N."/>
            <person name="Mizuno H."/>
            <person name="Yamamoto K."/>
            <person name="Antonio B.A."/>
            <person name="Baba T."/>
            <person name="Sakata K."/>
            <person name="Nagamura Y."/>
            <person name="Aoki H."/>
            <person name="Arikawa K."/>
            <person name="Arita K."/>
            <person name="Bito T."/>
            <person name="Chiden Y."/>
            <person name="Fujitsuka N."/>
            <person name="Fukunaka R."/>
            <person name="Hamada M."/>
            <person name="Harada C."/>
            <person name="Hayashi A."/>
            <person name="Hijishita S."/>
            <person name="Honda M."/>
            <person name="Hosokawa S."/>
            <person name="Ichikawa Y."/>
            <person name="Idonuma A."/>
            <person name="Iijima M."/>
            <person name="Ikeda M."/>
            <person name="Ikeno M."/>
            <person name="Ito K."/>
            <person name="Ito S."/>
            <person name="Ito T."/>
            <person name="Ito Y."/>
            <person name="Ito Y."/>
            <person name="Iwabuchi A."/>
            <person name="Kamiya K."/>
            <person name="Karasawa W."/>
            <person name="Kurita K."/>
            <person name="Katagiri S."/>
            <person name="Kikuta A."/>
            <person name="Kobayashi H."/>
            <person name="Kobayashi N."/>
            <person name="Machita K."/>
            <person name="Maehara T."/>
            <person name="Masukawa M."/>
            <person name="Mizubayashi T."/>
            <person name="Mukai Y."/>
            <person name="Nagasaki H."/>
            <person name="Nagata Y."/>
            <person name="Naito S."/>
            <person name="Nakashima M."/>
            <person name="Nakama Y."/>
            <person name="Nakamichi Y."/>
            <person name="Nakamura M."/>
            <person name="Meguro A."/>
            <person name="Negishi M."/>
            <person name="Ohta I."/>
            <person name="Ohta T."/>
            <person name="Okamoto M."/>
            <person name="Ono N."/>
            <person name="Saji S."/>
            <person name="Sakaguchi M."/>
            <person name="Sakai K."/>
            <person name="Shibata M."/>
            <person name="Shimokawa T."/>
            <person name="Song J."/>
            <person name="Takazaki Y."/>
            <person name="Terasawa K."/>
            <person name="Tsugane M."/>
            <person name="Tsuji K."/>
            <person name="Ueda S."/>
            <person name="Waki K."/>
            <person name="Yamagata H."/>
            <person name="Yamamoto M."/>
            <person name="Yamamoto S."/>
            <person name="Yamane H."/>
            <person name="Yoshiki S."/>
            <person name="Yoshihara R."/>
            <person name="Yukawa K."/>
            <person name="Zhong H."/>
            <person name="Yano M."/>
            <person name="Yuan Q."/>
            <person name="Ouyang S."/>
            <person name="Liu J."/>
            <person name="Jones K.M."/>
            <person name="Gansberger K."/>
            <person name="Moffat K."/>
            <person name="Hill J."/>
            <person name="Bera J."/>
            <person name="Fadrosh D."/>
            <person name="Jin S."/>
            <person name="Johri S."/>
            <person name="Kim M."/>
            <person name="Overton L."/>
            <person name="Reardon M."/>
            <person name="Tsitrin T."/>
            <person name="Vuong H."/>
            <person name="Weaver B."/>
            <person name="Ciecko A."/>
            <person name="Tallon L."/>
            <person name="Jackson J."/>
            <person name="Pai G."/>
            <person name="Aken S.V."/>
            <person name="Utterback T."/>
            <person name="Reidmuller S."/>
            <person name="Feldblyum T."/>
            <person name="Hsiao J."/>
            <person name="Zismann V."/>
            <person name="Iobst S."/>
            <person name="de Vazeille A.R."/>
            <person name="Buell C.R."/>
            <person name="Ying K."/>
            <person name="Li Y."/>
            <person name="Lu T."/>
            <person name="Huang Y."/>
            <person name="Zhao Q."/>
            <person name="Feng Q."/>
            <person name="Zhang L."/>
            <person name="Zhu J."/>
            <person name="Weng Q."/>
            <person name="Mu J."/>
            <person name="Lu Y."/>
            <person name="Fan D."/>
            <person name="Liu Y."/>
            <person name="Guan J."/>
            <person name="Zhang Y."/>
            <person name="Yu S."/>
            <person name="Liu X."/>
            <person name="Zhang Y."/>
            <person name="Hong G."/>
            <person name="Han B."/>
            <person name="Choisne N."/>
            <person name="Demange N."/>
            <person name="Orjeda G."/>
            <person name="Samain S."/>
            <person name="Cattolico L."/>
            <person name="Pelletier E."/>
            <person name="Couloux A."/>
            <person name="Segurens B."/>
            <person name="Wincker P."/>
            <person name="D'Hont A."/>
            <person name="Scarpelli C."/>
            <person name="Weissenbach J."/>
            <person name="Salanoubat M."/>
            <person name="Quetier F."/>
            <person name="Yu Y."/>
            <person name="Kim H.R."/>
            <person name="Rambo T."/>
            <person name="Currie J."/>
            <person name="Collura K."/>
            <person name="Luo M."/>
            <person name="Yang T."/>
            <person name="Ammiraju J.S.S."/>
            <person name="Engler F."/>
            <person name="Soderlund C."/>
            <person name="Wing R.A."/>
            <person name="Palmer L.E."/>
            <person name="de la Bastide M."/>
            <person name="Spiegel L."/>
            <person name="Nascimento L."/>
            <person name="Zutavern T."/>
            <person name="O'Shaughnessy A."/>
            <person name="Dike S."/>
            <person name="Dedhia N."/>
            <person name="Preston R."/>
            <person name="Balija V."/>
            <person name="McCombie W.R."/>
            <person name="Chow T."/>
            <person name="Chen H."/>
            <person name="Chung M."/>
            <person name="Chen C."/>
            <person name="Shaw J."/>
            <person name="Wu H."/>
            <person name="Hsiao K."/>
            <person name="Chao Y."/>
            <person name="Chu M."/>
            <person name="Cheng C."/>
            <person name="Hour A."/>
            <person name="Lee P."/>
            <person name="Lin S."/>
            <person name="Lin Y."/>
            <person name="Liou J."/>
            <person name="Liu S."/>
            <person name="Hsing Y."/>
            <person name="Raghuvanshi S."/>
            <person name="Mohanty A."/>
            <person name="Bharti A.K."/>
            <person name="Gaur A."/>
            <person name="Gupta V."/>
            <person name="Kumar D."/>
            <person name="Ravi V."/>
            <person name="Vij S."/>
            <person name="Kapur A."/>
            <person name="Khurana P."/>
            <person name="Khurana P."/>
            <person name="Khurana J.P."/>
            <person name="Tyagi A.K."/>
            <person name="Gaikwad K."/>
            <person name="Singh A."/>
            <person name="Dalal V."/>
            <person name="Srivastava S."/>
            <person name="Dixit A."/>
            <person name="Pal A.K."/>
            <person name="Ghazi I.A."/>
            <person name="Yadav M."/>
            <person name="Pandit A."/>
            <person name="Bhargava A."/>
            <person name="Sureshbabu K."/>
            <person name="Batra K."/>
            <person name="Sharma T.R."/>
            <person name="Mohapatra T."/>
            <person name="Singh N.K."/>
            <person name="Messing J."/>
            <person name="Nelson A.B."/>
            <person name="Fuks G."/>
            <person name="Kavchok S."/>
            <person name="Keizer G."/>
            <person name="Linton E."/>
            <person name="Llaca V."/>
            <person name="Song R."/>
            <person name="Tanyolac B."/>
            <person name="Young S."/>
            <person name="Ho-Il K."/>
            <person name="Hahn J.H."/>
            <person name="Sangsakoo G."/>
            <person name="Vanavichit A."/>
            <person name="de Mattos Luiz.A.T."/>
            <person name="Zimmer P.D."/>
            <person name="Malone G."/>
            <person name="Dellagostin O."/>
            <person name="de Oliveira A.C."/>
            <person name="Bevan M."/>
            <person name="Bancroft I."/>
            <person name="Minx P."/>
            <person name="Cordum H."/>
            <person name="Wilson R."/>
            <person name="Cheng Z."/>
            <person name="Jin W."/>
            <person name="Jiang J."/>
            <person name="Leong S.A."/>
            <person name="Iwama H."/>
            <person name="Gojobori T."/>
            <person name="Itoh T."/>
            <person name="Niimura Y."/>
            <person name="Fujii Y."/>
            <person name="Habara T."/>
            <person name="Sakai H."/>
            <person name="Sato Y."/>
            <person name="Wilson G."/>
            <person name="Kumar K."/>
            <person name="McCouch S."/>
            <person name="Juretic N."/>
            <person name="Hoen D."/>
            <person name="Wright S."/>
            <person name="Bruskiewich R."/>
            <person name="Bureau T."/>
            <person name="Miyao A."/>
            <person name="Hirochika H."/>
            <person name="Nishikawa T."/>
            <person name="Kadowaki K."/>
            <person name="Sugiura M."/>
            <person name="Burr B."/>
            <person name="Sasaki T."/>
        </authorList>
    </citation>
    <scope>NUCLEOTIDE SEQUENCE [LARGE SCALE GENOMIC DNA]</scope>
    <source>
        <strain evidence="2">cv. Nipponbare</strain>
    </source>
</reference>
<evidence type="ECO:0000313" key="2">
    <source>
        <dbReference type="Proteomes" id="UP000000763"/>
    </source>
</evidence>
<proteinExistence type="predicted"/>
<organism evidence="1 2">
    <name type="scientific">Oryza sativa subsp. japonica</name>
    <name type="common">Rice</name>
    <dbReference type="NCBI Taxonomy" id="39947"/>
    <lineage>
        <taxon>Eukaryota</taxon>
        <taxon>Viridiplantae</taxon>
        <taxon>Streptophyta</taxon>
        <taxon>Embryophyta</taxon>
        <taxon>Tracheophyta</taxon>
        <taxon>Spermatophyta</taxon>
        <taxon>Magnoliopsida</taxon>
        <taxon>Liliopsida</taxon>
        <taxon>Poales</taxon>
        <taxon>Poaceae</taxon>
        <taxon>BOP clade</taxon>
        <taxon>Oryzoideae</taxon>
        <taxon>Oryzeae</taxon>
        <taxon>Oryzinae</taxon>
        <taxon>Oryza</taxon>
        <taxon>Oryza sativa</taxon>
    </lineage>
</organism>
<gene>
    <name evidence="1" type="ordered locus">LOC_Os11g25890</name>
</gene>
<dbReference type="EMBL" id="AC145808">
    <property type="protein sequence ID" value="AAX96250.1"/>
    <property type="molecule type" value="Genomic_DNA"/>
</dbReference>
<evidence type="ECO:0000313" key="1">
    <source>
        <dbReference type="EMBL" id="AAX96250.1"/>
    </source>
</evidence>